<dbReference type="EMBL" id="GFAH01000261">
    <property type="protein sequence ID" value="JAV48128.1"/>
    <property type="molecule type" value="Transcribed_RNA"/>
</dbReference>
<dbReference type="FunFam" id="3.40.30.10:FF:000034">
    <property type="entry name" value="glutathione S-transferase 1"/>
    <property type="match status" value="1"/>
</dbReference>
<comment type="subunit">
    <text evidence="1">Homodimer.</text>
</comment>
<dbReference type="PROSITE" id="PS50405">
    <property type="entry name" value="GST_CTER"/>
    <property type="match status" value="1"/>
</dbReference>
<organism evidence="5">
    <name type="scientific">Hadrurus spadix</name>
    <dbReference type="NCBI Taxonomy" id="141984"/>
    <lineage>
        <taxon>Eukaryota</taxon>
        <taxon>Metazoa</taxon>
        <taxon>Ecdysozoa</taxon>
        <taxon>Arthropoda</taxon>
        <taxon>Chelicerata</taxon>
        <taxon>Arachnida</taxon>
        <taxon>Scorpiones</taxon>
        <taxon>Iurida</taxon>
        <taxon>Iuroidea</taxon>
        <taxon>Hadrurus</taxon>
    </lineage>
</organism>
<dbReference type="PANTHER" id="PTHR43969">
    <property type="entry name" value="GLUTATHIONE S TRANSFERASE D10, ISOFORM A-RELATED"/>
    <property type="match status" value="1"/>
</dbReference>
<dbReference type="FunFam" id="1.20.1050.10:FF:000007">
    <property type="entry name" value="Glutathione S-transferase 1-1"/>
    <property type="match status" value="1"/>
</dbReference>
<dbReference type="InterPro" id="IPR040079">
    <property type="entry name" value="Glutathione_S-Trfase"/>
</dbReference>
<dbReference type="PANTHER" id="PTHR43969:SF9">
    <property type="entry name" value="GLUTATHIONE S TRANSFERASE D10, ISOFORM A-RELATED"/>
    <property type="match status" value="1"/>
</dbReference>
<reference evidence="5" key="1">
    <citation type="submission" date="2016-11" db="EMBL/GenBank/DDBJ databases">
        <title>Venom-gland transcriptomics and venom proteomics of the black-back scorpion (Hadrurus spadix) reveal detectability challenges and an unexplored realm of animal toxin diversity.</title>
        <authorList>
            <person name="Rokyta D.R."/>
            <person name="Ward M.J."/>
        </authorList>
    </citation>
    <scope>NUCLEOTIDE SEQUENCE</scope>
    <source>
        <tissue evidence="5">Venom gland</tissue>
    </source>
</reference>
<dbReference type="Gene3D" id="1.20.1050.10">
    <property type="match status" value="1"/>
</dbReference>
<dbReference type="CDD" id="cd03177">
    <property type="entry name" value="GST_C_Delta_Epsilon"/>
    <property type="match status" value="1"/>
</dbReference>
<comment type="similarity">
    <text evidence="2">Belongs to the GST superfamily.</text>
</comment>
<dbReference type="InterPro" id="IPR010987">
    <property type="entry name" value="Glutathione-S-Trfase_C-like"/>
</dbReference>
<evidence type="ECO:0000256" key="1">
    <source>
        <dbReference type="ARBA" id="ARBA00011738"/>
    </source>
</evidence>
<protein>
    <submittedName>
        <fullName evidence="5">Glutathione S-transferase 1</fullName>
    </submittedName>
</protein>
<dbReference type="AlphaFoldDB" id="A0A1W7RAF5"/>
<dbReference type="GO" id="GO:0006749">
    <property type="term" value="P:glutathione metabolic process"/>
    <property type="evidence" value="ECO:0007669"/>
    <property type="project" value="TreeGrafter"/>
</dbReference>
<dbReference type="SFLD" id="SFLDS00019">
    <property type="entry name" value="Glutathione_Transferase_(cytos"/>
    <property type="match status" value="1"/>
</dbReference>
<feature type="domain" description="GST C-terminal" evidence="4">
    <location>
        <begin position="88"/>
        <end position="220"/>
    </location>
</feature>
<dbReference type="GO" id="GO:0004364">
    <property type="term" value="F:glutathione transferase activity"/>
    <property type="evidence" value="ECO:0007669"/>
    <property type="project" value="TreeGrafter"/>
</dbReference>
<dbReference type="Gene3D" id="3.40.30.10">
    <property type="entry name" value="Glutaredoxin"/>
    <property type="match status" value="1"/>
</dbReference>
<evidence type="ECO:0000259" key="4">
    <source>
        <dbReference type="PROSITE" id="PS50405"/>
    </source>
</evidence>
<dbReference type="SFLD" id="SFLDG00358">
    <property type="entry name" value="Main_(cytGST)"/>
    <property type="match status" value="1"/>
</dbReference>
<dbReference type="SUPFAM" id="SSF47616">
    <property type="entry name" value="GST C-terminal domain-like"/>
    <property type="match status" value="1"/>
</dbReference>
<dbReference type="PROSITE" id="PS50404">
    <property type="entry name" value="GST_NTER"/>
    <property type="match status" value="1"/>
</dbReference>
<dbReference type="InterPro" id="IPR036249">
    <property type="entry name" value="Thioredoxin-like_sf"/>
</dbReference>
<evidence type="ECO:0000256" key="2">
    <source>
        <dbReference type="RuleBase" id="RU003494"/>
    </source>
</evidence>
<accession>A0A1W7RAF5</accession>
<proteinExistence type="inferred from homology"/>
<keyword evidence="5" id="KW-0808">Transferase</keyword>
<dbReference type="SFLD" id="SFLDG01153">
    <property type="entry name" value="Main.4:_Theta-like"/>
    <property type="match status" value="1"/>
</dbReference>
<evidence type="ECO:0000313" key="5">
    <source>
        <dbReference type="EMBL" id="JAV48128.1"/>
    </source>
</evidence>
<dbReference type="Pfam" id="PF00043">
    <property type="entry name" value="GST_C"/>
    <property type="match status" value="1"/>
</dbReference>
<dbReference type="InterPro" id="IPR004046">
    <property type="entry name" value="GST_C"/>
</dbReference>
<dbReference type="CDD" id="cd03045">
    <property type="entry name" value="GST_N_Delta_Epsilon"/>
    <property type="match status" value="1"/>
</dbReference>
<dbReference type="InterPro" id="IPR036282">
    <property type="entry name" value="Glutathione-S-Trfase_C_sf"/>
</dbReference>
<sequence length="222" mass="25380">MPIDLYMMDASAPCRAVLLTAKYLGIDINKKYLDLMKKEQLQPEFVKINPQHCVPTIDDNGFYLWESRAILTYLVNQYAPDSELYPKNPKKRALVDRLLYFDIGTLYKALADCVYGTIFKGEPRDPEKEATLKTTVQVLEDFLEKSPYVAGDKLSLADISIIGTLSNARMFAEAIDFDFSAFPHIQAWAKKVKEQLPNYQEVTEPAEVQIKAFIEAKKQQQK</sequence>
<name>A0A1W7RAF5_9SCOR</name>
<feature type="domain" description="GST N-terminal" evidence="3">
    <location>
        <begin position="1"/>
        <end position="82"/>
    </location>
</feature>
<dbReference type="InterPro" id="IPR004045">
    <property type="entry name" value="Glutathione_S-Trfase_N"/>
</dbReference>
<dbReference type="Pfam" id="PF02798">
    <property type="entry name" value="GST_N"/>
    <property type="match status" value="1"/>
</dbReference>
<dbReference type="SUPFAM" id="SSF52833">
    <property type="entry name" value="Thioredoxin-like"/>
    <property type="match status" value="1"/>
</dbReference>
<evidence type="ECO:0000259" key="3">
    <source>
        <dbReference type="PROSITE" id="PS50404"/>
    </source>
</evidence>